<dbReference type="Proteomes" id="UP000035017">
    <property type="component" value="Unassembled WGS sequence"/>
</dbReference>
<feature type="region of interest" description="Disordered" evidence="1">
    <location>
        <begin position="42"/>
        <end position="99"/>
    </location>
</feature>
<name>A0A0D0L705_AGRTU</name>
<evidence type="ECO:0000313" key="3">
    <source>
        <dbReference type="Proteomes" id="UP000035017"/>
    </source>
</evidence>
<reference evidence="2 3" key="1">
    <citation type="submission" date="2014-12" db="EMBL/GenBank/DDBJ databases">
        <title>16Stimator: statistical estimation of ribosomal gene copy numbers from draft genome assemblies.</title>
        <authorList>
            <person name="Perisin M.A."/>
            <person name="Vetter M."/>
            <person name="Gilbert J.A."/>
            <person name="Bergelson J."/>
        </authorList>
    </citation>
    <scope>NUCLEOTIDE SEQUENCE [LARGE SCALE GENOMIC DNA]</scope>
    <source>
        <strain evidence="2 3">MEJ076</strain>
    </source>
</reference>
<evidence type="ECO:0008006" key="4">
    <source>
        <dbReference type="Google" id="ProtNLM"/>
    </source>
</evidence>
<protein>
    <recommendedName>
        <fullName evidence="4">Methyl-accepting chemotaxis protein</fullName>
    </recommendedName>
</protein>
<evidence type="ECO:0000256" key="1">
    <source>
        <dbReference type="SAM" id="MobiDB-lite"/>
    </source>
</evidence>
<organism evidence="2 3">
    <name type="scientific">Agrobacterium tumefaciens</name>
    <dbReference type="NCBI Taxonomy" id="358"/>
    <lineage>
        <taxon>Bacteria</taxon>
        <taxon>Pseudomonadati</taxon>
        <taxon>Pseudomonadota</taxon>
        <taxon>Alphaproteobacteria</taxon>
        <taxon>Hyphomicrobiales</taxon>
        <taxon>Rhizobiaceae</taxon>
        <taxon>Rhizobium/Agrobacterium group</taxon>
        <taxon>Agrobacterium</taxon>
        <taxon>Agrobacterium tumefaciens complex</taxon>
    </lineage>
</organism>
<comment type="caution">
    <text evidence="2">The sequence shown here is derived from an EMBL/GenBank/DDBJ whole genome shotgun (WGS) entry which is preliminary data.</text>
</comment>
<sequence length="99" mass="10540">MDQVTQQNAAMVEETNAAAATLAQETTRLRGLIEGFKLGGVAGRHNSVDTRHPGDKTTNRRFETANPGHRPVPSPAKQMPSKIAGRVGGGAAAESWEEF</sequence>
<feature type="compositionally biased region" description="Basic and acidic residues" evidence="1">
    <location>
        <begin position="46"/>
        <end position="63"/>
    </location>
</feature>
<dbReference type="EMBL" id="JXQV01000002">
    <property type="protein sequence ID" value="KIQ05610.1"/>
    <property type="molecule type" value="Genomic_DNA"/>
</dbReference>
<evidence type="ECO:0000313" key="2">
    <source>
        <dbReference type="EMBL" id="KIQ05610.1"/>
    </source>
</evidence>
<gene>
    <name evidence="2" type="ORF">RU07_01975</name>
</gene>
<proteinExistence type="predicted"/>
<dbReference type="AlphaFoldDB" id="A0A0D0L705"/>
<accession>A0A0D0L705</accession>